<dbReference type="EMBL" id="CP061800">
    <property type="protein sequence ID" value="QTA84172.1"/>
    <property type="molecule type" value="Genomic_DNA"/>
</dbReference>
<evidence type="ECO:0000313" key="1">
    <source>
        <dbReference type="EMBL" id="QTA84172.1"/>
    </source>
</evidence>
<dbReference type="SUPFAM" id="SSF64182">
    <property type="entry name" value="DHH phosphoesterases"/>
    <property type="match status" value="1"/>
</dbReference>
<dbReference type="AlphaFoldDB" id="A0A975BER5"/>
<dbReference type="InterPro" id="IPR038763">
    <property type="entry name" value="DHH_sf"/>
</dbReference>
<evidence type="ECO:0000313" key="2">
    <source>
        <dbReference type="Proteomes" id="UP000663722"/>
    </source>
</evidence>
<protein>
    <submittedName>
        <fullName evidence="1">Phosphoesterase domain-containing protein</fullName>
    </submittedName>
</protein>
<organism evidence="1 2">
    <name type="scientific">Desulfonema magnum</name>
    <dbReference type="NCBI Taxonomy" id="45655"/>
    <lineage>
        <taxon>Bacteria</taxon>
        <taxon>Pseudomonadati</taxon>
        <taxon>Thermodesulfobacteriota</taxon>
        <taxon>Desulfobacteria</taxon>
        <taxon>Desulfobacterales</taxon>
        <taxon>Desulfococcaceae</taxon>
        <taxon>Desulfonema</taxon>
    </lineage>
</organism>
<dbReference type="KEGG" id="dmm:dnm_001650"/>
<dbReference type="RefSeq" id="WP_207680780.1">
    <property type="nucleotide sequence ID" value="NZ_CP061800.1"/>
</dbReference>
<gene>
    <name evidence="1" type="ORF">dnm_001650</name>
</gene>
<name>A0A975BER5_9BACT</name>
<accession>A0A975BER5</accession>
<keyword evidence="2" id="KW-1185">Reference proteome</keyword>
<reference evidence="1" key="1">
    <citation type="journal article" date="2021" name="Microb. Physiol.">
        <title>Proteogenomic Insights into the Physiology of Marine, Sulfate-Reducing, Filamentous Desulfonema limicola and Desulfonema magnum.</title>
        <authorList>
            <person name="Schnaars V."/>
            <person name="Wohlbrand L."/>
            <person name="Scheve S."/>
            <person name="Hinrichs C."/>
            <person name="Reinhardt R."/>
            <person name="Rabus R."/>
        </authorList>
    </citation>
    <scope>NUCLEOTIDE SEQUENCE</scope>
    <source>
        <strain evidence="1">4be13</strain>
    </source>
</reference>
<proteinExistence type="predicted"/>
<dbReference type="Proteomes" id="UP000663722">
    <property type="component" value="Chromosome"/>
</dbReference>
<sequence>MRIVTRADFDSIVCAVLLYEALDINKPVKWVEPSEIQKGLADVEEGDILANLPYDKNCSMWFDHHYTNRIDTPFEGAFEIAPSAAGVIFKYYKDRFTRDYSELVRETDKIDSADLSLDEVLHPESYPSLLISMTISNRDKSDEAYWNKLIDLLRKFDIPEVFHDPEVKKRCKKVIEQNKAYETLLKEHTHVEKHVSVTDFRSLDEAPVGNRFLVYSLFPETIVNMKIRYDNEDREKVIIGVGHSIFNPNCKVNVGLMLSNFEGGGHRGAGACNFHKSKTDKNIRELLDILLENKANEE</sequence>